<dbReference type="PRINTS" id="PR00180">
    <property type="entry name" value="CRETINALDHBP"/>
</dbReference>
<comment type="subcellular location">
    <subcellularLocation>
        <location evidence="2">Cytoplasm</location>
    </subcellularLocation>
    <subcellularLocation>
        <location evidence="1">Membrane</location>
    </subcellularLocation>
</comment>
<sequence length="581" mass="66513">MAAEGKMEEPKMEMEHNTASIQEQEQEIPKIVNKDKLMESENVKDDEEKKSEVKEEDEPKTKDIAVIEEKKTEDNKEENAAASPNGVQKSSSFKEENDLKENEKKALSELRSKIEESILQNKLFEEKKEKEKDIPTTKDGEDKDENEKAVQEDKKEEDSEKKETLEQVQVEKEVVSALQEERKEEETVAKTDWEEKETPAREPKGDITNQTGNKEEENHEKAEEAKEAEAVQTVDRDIALWGVPLLPSKGDNRTDAVLLKVLRAREFKVNDAFKMLRNILKWRKENKIDSILDEEIEVDLSSLAYMEGNDRNGHPVCYNNFAVLGNEDMNGKTFEERRDKFLRGRIQLMEKGIHKLDFKPGGVCAFLQINDLKDTPLPTRKELRTATKKAVELLQDNYPEFVAKNIFINVPFWYYAYSALFAPSLSQRTKNKFVYARATRVTDTLLKYIAPSQIPIQYGGLKRENDSEFSVEDEAKEAIIKAGAQETIEIPAPEVGNTLIWDLTVSGWEVNYKEEFVPADEGSYTVIVQKGKRITLQEGTIRNSFTSKEAGKIVITIENGAFKKKRVLYRYKNKTSSSSSS</sequence>
<dbReference type="Pfam" id="PF03765">
    <property type="entry name" value="CRAL_TRIO_N"/>
    <property type="match status" value="1"/>
</dbReference>
<dbReference type="SMART" id="SM01100">
    <property type="entry name" value="CRAL_TRIO_N"/>
    <property type="match status" value="1"/>
</dbReference>
<feature type="domain" description="CRAL-TRIO" evidence="11">
    <location>
        <begin position="293"/>
        <end position="466"/>
    </location>
</feature>
<dbReference type="CDD" id="cd00170">
    <property type="entry name" value="SEC14"/>
    <property type="match status" value="1"/>
</dbReference>
<feature type="compositionally biased region" description="Basic and acidic residues" evidence="10">
    <location>
        <begin position="123"/>
        <end position="205"/>
    </location>
</feature>
<organism evidence="13 14">
    <name type="scientific">Ricinus communis</name>
    <name type="common">Castor bean</name>
    <dbReference type="NCBI Taxonomy" id="3988"/>
    <lineage>
        <taxon>Eukaryota</taxon>
        <taxon>Viridiplantae</taxon>
        <taxon>Streptophyta</taxon>
        <taxon>Embryophyta</taxon>
        <taxon>Tracheophyta</taxon>
        <taxon>Spermatophyta</taxon>
        <taxon>Magnoliopsida</taxon>
        <taxon>eudicotyledons</taxon>
        <taxon>Gunneridae</taxon>
        <taxon>Pentapetalae</taxon>
        <taxon>rosids</taxon>
        <taxon>fabids</taxon>
        <taxon>Malpighiales</taxon>
        <taxon>Euphorbiaceae</taxon>
        <taxon>Acalyphoideae</taxon>
        <taxon>Acalypheae</taxon>
        <taxon>Ricinus</taxon>
    </lineage>
</organism>
<feature type="region of interest" description="Disordered" evidence="10">
    <location>
        <begin position="1"/>
        <end position="230"/>
    </location>
</feature>
<dbReference type="GO" id="GO:0051301">
    <property type="term" value="P:cell division"/>
    <property type="evidence" value="ECO:0007669"/>
    <property type="project" value="UniProtKB-KW"/>
</dbReference>
<dbReference type="GO" id="GO:0008289">
    <property type="term" value="F:lipid binding"/>
    <property type="evidence" value="ECO:0007669"/>
    <property type="project" value="UniProtKB-KW"/>
</dbReference>
<evidence type="ECO:0000256" key="5">
    <source>
        <dbReference type="ARBA" id="ARBA00022490"/>
    </source>
</evidence>
<keyword evidence="4" id="KW-0813">Transport</keyword>
<name>B9RHZ6_RICCO</name>
<gene>
    <name evidence="13" type="ORF">RCOM_1574710</name>
</gene>
<accession>B9RHZ6</accession>
<dbReference type="KEGG" id="rcu:8272585"/>
<evidence type="ECO:0000256" key="8">
    <source>
        <dbReference type="ARBA" id="ARBA00023136"/>
    </source>
</evidence>
<feature type="domain" description="GOLD" evidence="12">
    <location>
        <begin position="472"/>
        <end position="573"/>
    </location>
</feature>
<dbReference type="eggNOG" id="KOG1471">
    <property type="taxonomic scope" value="Eukaryota"/>
</dbReference>
<protein>
    <submittedName>
        <fullName evidence="13">Patellin-4, putative</fullName>
    </submittedName>
</protein>
<proteinExistence type="inferred from homology"/>
<dbReference type="OMA" id="CYRYKIK"/>
<dbReference type="PANTHER" id="PTHR45932">
    <property type="entry name" value="PATELLIN-1"/>
    <property type="match status" value="1"/>
</dbReference>
<evidence type="ECO:0000256" key="2">
    <source>
        <dbReference type="ARBA" id="ARBA00004496"/>
    </source>
</evidence>
<evidence type="ECO:0000256" key="6">
    <source>
        <dbReference type="ARBA" id="ARBA00022618"/>
    </source>
</evidence>
<evidence type="ECO:0000313" key="13">
    <source>
        <dbReference type="EMBL" id="EEF48768.1"/>
    </source>
</evidence>
<keyword evidence="14" id="KW-1185">Reference proteome</keyword>
<dbReference type="PROSITE" id="PS50191">
    <property type="entry name" value="CRAL_TRIO"/>
    <property type="match status" value="1"/>
</dbReference>
<evidence type="ECO:0000313" key="14">
    <source>
        <dbReference type="Proteomes" id="UP000008311"/>
    </source>
</evidence>
<dbReference type="InParanoid" id="B9RHZ6"/>
<evidence type="ECO:0000259" key="12">
    <source>
        <dbReference type="PROSITE" id="PS50866"/>
    </source>
</evidence>
<dbReference type="InterPro" id="IPR011074">
    <property type="entry name" value="CRAL/TRIO_N_dom"/>
</dbReference>
<dbReference type="PANTHER" id="PTHR45932:SF16">
    <property type="entry name" value="CRAL-TRIO DOMAIN-CONTAINING PROTEIN"/>
    <property type="match status" value="1"/>
</dbReference>
<evidence type="ECO:0000256" key="7">
    <source>
        <dbReference type="ARBA" id="ARBA00023121"/>
    </source>
</evidence>
<dbReference type="InterPro" id="IPR044834">
    <property type="entry name" value="PATL"/>
</dbReference>
<feature type="compositionally biased region" description="Basic and acidic residues" evidence="10">
    <location>
        <begin position="213"/>
        <end position="230"/>
    </location>
</feature>
<dbReference type="GO" id="GO:0005737">
    <property type="term" value="C:cytoplasm"/>
    <property type="evidence" value="ECO:0007669"/>
    <property type="project" value="UniProtKB-SubCell"/>
</dbReference>
<dbReference type="GO" id="GO:0016020">
    <property type="term" value="C:membrane"/>
    <property type="evidence" value="ECO:0007669"/>
    <property type="project" value="UniProtKB-SubCell"/>
</dbReference>
<evidence type="ECO:0000256" key="1">
    <source>
        <dbReference type="ARBA" id="ARBA00004370"/>
    </source>
</evidence>
<feature type="compositionally biased region" description="Basic and acidic residues" evidence="10">
    <location>
        <begin position="1"/>
        <end position="16"/>
    </location>
</feature>
<dbReference type="Pfam" id="PF25099">
    <property type="entry name" value="GOLD_PATL1_C"/>
    <property type="match status" value="1"/>
</dbReference>
<dbReference type="STRING" id="3988.B9RHZ6"/>
<dbReference type="AlphaFoldDB" id="B9RHZ6"/>
<dbReference type="Pfam" id="PF00650">
    <property type="entry name" value="CRAL_TRIO"/>
    <property type="match status" value="1"/>
</dbReference>
<dbReference type="PROSITE" id="PS50866">
    <property type="entry name" value="GOLD"/>
    <property type="match status" value="1"/>
</dbReference>
<dbReference type="EMBL" id="EQ973781">
    <property type="protein sequence ID" value="EEF48768.1"/>
    <property type="molecule type" value="Genomic_DNA"/>
</dbReference>
<dbReference type="Proteomes" id="UP000008311">
    <property type="component" value="Unassembled WGS sequence"/>
</dbReference>
<comment type="similarity">
    <text evidence="3">Belongs to the patellin family.</text>
</comment>
<dbReference type="Gene3D" id="3.40.525.10">
    <property type="entry name" value="CRAL-TRIO lipid binding domain"/>
    <property type="match status" value="1"/>
</dbReference>
<feature type="compositionally biased region" description="Basic and acidic residues" evidence="10">
    <location>
        <begin position="32"/>
        <end position="79"/>
    </location>
</feature>
<dbReference type="InterPro" id="IPR036273">
    <property type="entry name" value="CRAL/TRIO_N_dom_sf"/>
</dbReference>
<dbReference type="InterPro" id="IPR009038">
    <property type="entry name" value="GOLD_dom"/>
</dbReference>
<keyword evidence="9" id="KW-0131">Cell cycle</keyword>
<keyword evidence="7" id="KW-0446">Lipid-binding</keyword>
<feature type="compositionally biased region" description="Basic and acidic residues" evidence="10">
    <location>
        <begin position="92"/>
        <end position="116"/>
    </location>
</feature>
<keyword evidence="5" id="KW-0963">Cytoplasm</keyword>
<evidence type="ECO:0000256" key="3">
    <source>
        <dbReference type="ARBA" id="ARBA00007155"/>
    </source>
</evidence>
<dbReference type="InterPro" id="IPR056794">
    <property type="entry name" value="PATL1-6_C_GOLD"/>
</dbReference>
<dbReference type="OrthoDB" id="75724at2759"/>
<evidence type="ECO:0000256" key="4">
    <source>
        <dbReference type="ARBA" id="ARBA00022448"/>
    </source>
</evidence>
<reference evidence="14" key="1">
    <citation type="journal article" date="2010" name="Nat. Biotechnol.">
        <title>Draft genome sequence of the oilseed species Ricinus communis.</title>
        <authorList>
            <person name="Chan A.P."/>
            <person name="Crabtree J."/>
            <person name="Zhao Q."/>
            <person name="Lorenzi H."/>
            <person name="Orvis J."/>
            <person name="Puiu D."/>
            <person name="Melake-Berhan A."/>
            <person name="Jones K.M."/>
            <person name="Redman J."/>
            <person name="Chen G."/>
            <person name="Cahoon E.B."/>
            <person name="Gedil M."/>
            <person name="Stanke M."/>
            <person name="Haas B.J."/>
            <person name="Wortman J.R."/>
            <person name="Fraser-Liggett C.M."/>
            <person name="Ravel J."/>
            <person name="Rabinowicz P.D."/>
        </authorList>
    </citation>
    <scope>NUCLEOTIDE SEQUENCE [LARGE SCALE GENOMIC DNA]</scope>
    <source>
        <strain evidence="14">cv. Hale</strain>
    </source>
</reference>
<dbReference type="SUPFAM" id="SSF46938">
    <property type="entry name" value="CRAL/TRIO N-terminal domain"/>
    <property type="match status" value="1"/>
</dbReference>
<keyword evidence="8" id="KW-0472">Membrane</keyword>
<keyword evidence="6" id="KW-0132">Cell division</keyword>
<evidence type="ECO:0000256" key="10">
    <source>
        <dbReference type="SAM" id="MobiDB-lite"/>
    </source>
</evidence>
<evidence type="ECO:0000259" key="11">
    <source>
        <dbReference type="PROSITE" id="PS50191"/>
    </source>
</evidence>
<dbReference type="InterPro" id="IPR036865">
    <property type="entry name" value="CRAL-TRIO_dom_sf"/>
</dbReference>
<dbReference type="SMART" id="SM00516">
    <property type="entry name" value="SEC14"/>
    <property type="match status" value="1"/>
</dbReference>
<evidence type="ECO:0000256" key="9">
    <source>
        <dbReference type="ARBA" id="ARBA00023306"/>
    </source>
</evidence>
<dbReference type="SUPFAM" id="SSF52087">
    <property type="entry name" value="CRAL/TRIO domain"/>
    <property type="match status" value="1"/>
</dbReference>
<dbReference type="InterPro" id="IPR001251">
    <property type="entry name" value="CRAL-TRIO_dom"/>
</dbReference>